<name>A0A438AMI7_9RHOB</name>
<evidence type="ECO:0000313" key="4">
    <source>
        <dbReference type="EMBL" id="RVW00044.1"/>
    </source>
</evidence>
<dbReference type="GO" id="GO:0003700">
    <property type="term" value="F:DNA-binding transcription factor activity"/>
    <property type="evidence" value="ECO:0007669"/>
    <property type="project" value="InterPro"/>
</dbReference>
<keyword evidence="5" id="KW-1185">Reference proteome</keyword>
<reference evidence="4 5" key="1">
    <citation type="submission" date="2018-11" db="EMBL/GenBank/DDBJ databases">
        <title>Mesobaculum littorinae gen. nov., sp. nov., isolated from Littorina scabra that represents a novel genus of the order Rhodobacteraceae.</title>
        <authorList>
            <person name="Li F."/>
        </authorList>
    </citation>
    <scope>NUCLEOTIDE SEQUENCE [LARGE SCALE GENOMIC DNA]</scope>
    <source>
        <strain evidence="4 5">M0103</strain>
    </source>
</reference>
<feature type="domain" description="HTH araC/xylS-type" evidence="3">
    <location>
        <begin position="34"/>
        <end position="97"/>
    </location>
</feature>
<keyword evidence="1" id="KW-0805">Transcription regulation</keyword>
<organism evidence="4 5">
    <name type="scientific">Mesobaculum littorinae</name>
    <dbReference type="NCBI Taxonomy" id="2486419"/>
    <lineage>
        <taxon>Bacteria</taxon>
        <taxon>Pseudomonadati</taxon>
        <taxon>Pseudomonadota</taxon>
        <taxon>Alphaproteobacteria</taxon>
        <taxon>Rhodobacterales</taxon>
        <taxon>Roseobacteraceae</taxon>
        <taxon>Mesobaculum</taxon>
    </lineage>
</organism>
<accession>A0A438AMI7</accession>
<evidence type="ECO:0000256" key="1">
    <source>
        <dbReference type="ARBA" id="ARBA00023015"/>
    </source>
</evidence>
<keyword evidence="2" id="KW-0804">Transcription</keyword>
<dbReference type="OrthoDB" id="9816011at2"/>
<dbReference type="EMBL" id="RQXX01000001">
    <property type="protein sequence ID" value="RVW00044.1"/>
    <property type="molecule type" value="Genomic_DNA"/>
</dbReference>
<evidence type="ECO:0000256" key="2">
    <source>
        <dbReference type="ARBA" id="ARBA00023163"/>
    </source>
</evidence>
<proteinExistence type="predicted"/>
<dbReference type="AlphaFoldDB" id="A0A438AMI7"/>
<evidence type="ECO:0000259" key="3">
    <source>
        <dbReference type="PROSITE" id="PS01124"/>
    </source>
</evidence>
<comment type="caution">
    <text evidence="4">The sequence shown here is derived from an EMBL/GenBank/DDBJ whole genome shotgun (WGS) entry which is preliminary data.</text>
</comment>
<dbReference type="Gene3D" id="1.10.10.60">
    <property type="entry name" value="Homeodomain-like"/>
    <property type="match status" value="1"/>
</dbReference>
<dbReference type="Proteomes" id="UP000285908">
    <property type="component" value="Unassembled WGS sequence"/>
</dbReference>
<evidence type="ECO:0000313" key="5">
    <source>
        <dbReference type="Proteomes" id="UP000285908"/>
    </source>
</evidence>
<dbReference type="PROSITE" id="PS01124">
    <property type="entry name" value="HTH_ARAC_FAMILY_2"/>
    <property type="match status" value="1"/>
</dbReference>
<dbReference type="Pfam" id="PF12833">
    <property type="entry name" value="HTH_18"/>
    <property type="match status" value="1"/>
</dbReference>
<dbReference type="SMART" id="SM00342">
    <property type="entry name" value="HTH_ARAC"/>
    <property type="match status" value="1"/>
</dbReference>
<sequence>MLPAISPVISGNAVLASGRPAAVLRRRVSRNRSRAARNTSPGRCYTELRLKRARRLLMRTGPSVSEVPVACGLQSPGDFIRLYRTAFGKTPRQQGGRIA</sequence>
<dbReference type="InterPro" id="IPR009057">
    <property type="entry name" value="Homeodomain-like_sf"/>
</dbReference>
<dbReference type="GO" id="GO:0043565">
    <property type="term" value="F:sequence-specific DNA binding"/>
    <property type="evidence" value="ECO:0007669"/>
    <property type="project" value="InterPro"/>
</dbReference>
<dbReference type="InterPro" id="IPR018060">
    <property type="entry name" value="HTH_AraC"/>
</dbReference>
<protein>
    <submittedName>
        <fullName evidence="4">Helix-turn-helix domain-containing protein</fullName>
    </submittedName>
</protein>
<gene>
    <name evidence="4" type="ORF">EKE94_04585</name>
</gene>
<dbReference type="SUPFAM" id="SSF46689">
    <property type="entry name" value="Homeodomain-like"/>
    <property type="match status" value="1"/>
</dbReference>